<protein>
    <recommendedName>
        <fullName evidence="2">Apple domain-containing protein</fullName>
    </recommendedName>
</protein>
<dbReference type="PROSITE" id="PS50948">
    <property type="entry name" value="PAN"/>
    <property type="match status" value="1"/>
</dbReference>
<evidence type="ECO:0000313" key="4">
    <source>
        <dbReference type="Proteomes" id="UP001374579"/>
    </source>
</evidence>
<comment type="caution">
    <text evidence="3">The sequence shown here is derived from an EMBL/GenBank/DDBJ whole genome shotgun (WGS) entry which is preliminary data.</text>
</comment>
<name>A0AAN9AY52_9CAEN</name>
<evidence type="ECO:0000256" key="1">
    <source>
        <dbReference type="SAM" id="SignalP"/>
    </source>
</evidence>
<keyword evidence="1" id="KW-0732">Signal</keyword>
<reference evidence="3 4" key="1">
    <citation type="submission" date="2024-02" db="EMBL/GenBank/DDBJ databases">
        <title>Chromosome-scale genome assembly of the rough periwinkle Littorina saxatilis.</title>
        <authorList>
            <person name="De Jode A."/>
            <person name="Faria R."/>
            <person name="Formenti G."/>
            <person name="Sims Y."/>
            <person name="Smith T.P."/>
            <person name="Tracey A."/>
            <person name="Wood J.M.D."/>
            <person name="Zagrodzka Z.B."/>
            <person name="Johannesson K."/>
            <person name="Butlin R.K."/>
            <person name="Leder E.H."/>
        </authorList>
    </citation>
    <scope>NUCLEOTIDE SEQUENCE [LARGE SCALE GENOMIC DNA]</scope>
    <source>
        <strain evidence="3">Snail1</strain>
        <tissue evidence="3">Muscle</tissue>
    </source>
</reference>
<keyword evidence="4" id="KW-1185">Reference proteome</keyword>
<dbReference type="InterPro" id="IPR003609">
    <property type="entry name" value="Pan_app"/>
</dbReference>
<organism evidence="3 4">
    <name type="scientific">Littorina saxatilis</name>
    <dbReference type="NCBI Taxonomy" id="31220"/>
    <lineage>
        <taxon>Eukaryota</taxon>
        <taxon>Metazoa</taxon>
        <taxon>Spiralia</taxon>
        <taxon>Lophotrochozoa</taxon>
        <taxon>Mollusca</taxon>
        <taxon>Gastropoda</taxon>
        <taxon>Caenogastropoda</taxon>
        <taxon>Littorinimorpha</taxon>
        <taxon>Littorinoidea</taxon>
        <taxon>Littorinidae</taxon>
        <taxon>Littorina</taxon>
    </lineage>
</organism>
<dbReference type="SUPFAM" id="SSF57414">
    <property type="entry name" value="Hairpin loop containing domain-like"/>
    <property type="match status" value="1"/>
</dbReference>
<dbReference type="AlphaFoldDB" id="A0AAN9AY52"/>
<dbReference type="EMBL" id="JBAMIC010000018">
    <property type="protein sequence ID" value="KAK7095353.1"/>
    <property type="molecule type" value="Genomic_DNA"/>
</dbReference>
<feature type="chain" id="PRO_5042978352" description="Apple domain-containing protein" evidence="1">
    <location>
        <begin position="24"/>
        <end position="169"/>
    </location>
</feature>
<feature type="signal peptide" evidence="1">
    <location>
        <begin position="1"/>
        <end position="23"/>
    </location>
</feature>
<evidence type="ECO:0000313" key="3">
    <source>
        <dbReference type="EMBL" id="KAK7095353.1"/>
    </source>
</evidence>
<accession>A0AAN9AY52</accession>
<proteinExistence type="predicted"/>
<evidence type="ECO:0000259" key="2">
    <source>
        <dbReference type="PROSITE" id="PS50948"/>
    </source>
</evidence>
<dbReference type="Pfam" id="PF00024">
    <property type="entry name" value="PAN_1"/>
    <property type="match status" value="1"/>
</dbReference>
<dbReference type="Gene3D" id="3.50.4.10">
    <property type="entry name" value="Hepatocyte Growth Factor"/>
    <property type="match status" value="1"/>
</dbReference>
<gene>
    <name evidence="3" type="ORF">V1264_006774</name>
</gene>
<feature type="domain" description="Apple" evidence="2">
    <location>
        <begin position="35"/>
        <end position="105"/>
    </location>
</feature>
<sequence length="169" mass="18178">MSATMISLFLLVLNTELFRGAFADHALPHITFSLCTEGYILHGASKATLNSRSLPDCADACFRSQDCGSFNFCPDDSLASAKCQLLADRDNPSCAELLFVSAASCRHGYQTPGFRLVPTQSSGTVASWTAGHISDLTDALTTISLTTPDETDTTQVFAEQATTVRFHCQ</sequence>
<dbReference type="Proteomes" id="UP001374579">
    <property type="component" value="Unassembled WGS sequence"/>
</dbReference>